<dbReference type="PANTHER" id="PTHR38686">
    <property type="entry name" value="APOLIPOPROTEIN N-ACYLTRANSFERASE"/>
    <property type="match status" value="1"/>
</dbReference>
<feature type="transmembrane region" description="Helical" evidence="8">
    <location>
        <begin position="160"/>
        <end position="183"/>
    </location>
</feature>
<accession>A0A8J3GPA7</accession>
<dbReference type="InterPro" id="IPR045378">
    <property type="entry name" value="LNT_N"/>
</dbReference>
<feature type="domain" description="CN hydrolase" evidence="9">
    <location>
        <begin position="228"/>
        <end position="491"/>
    </location>
</feature>
<feature type="transmembrane region" description="Helical" evidence="8">
    <location>
        <begin position="195"/>
        <end position="214"/>
    </location>
</feature>
<keyword evidence="7 8" id="KW-0012">Acyltransferase</keyword>
<dbReference type="CDD" id="cd07571">
    <property type="entry name" value="ALP_N-acyl_transferase"/>
    <property type="match status" value="1"/>
</dbReference>
<evidence type="ECO:0000256" key="7">
    <source>
        <dbReference type="ARBA" id="ARBA00023315"/>
    </source>
</evidence>
<dbReference type="Gene3D" id="3.60.110.10">
    <property type="entry name" value="Carbon-nitrogen hydrolase"/>
    <property type="match status" value="1"/>
</dbReference>
<dbReference type="AlphaFoldDB" id="A0A8J3GPA7"/>
<reference evidence="10" key="2">
    <citation type="submission" date="2020-09" db="EMBL/GenBank/DDBJ databases">
        <authorList>
            <person name="Sun Q."/>
            <person name="Zhou Y."/>
        </authorList>
    </citation>
    <scope>NUCLEOTIDE SEQUENCE</scope>
    <source>
        <strain evidence="10">CGMCC 1.16548</strain>
    </source>
</reference>
<comment type="caution">
    <text evidence="10">The sequence shown here is derived from an EMBL/GenBank/DDBJ whole genome shotgun (WGS) entry which is preliminary data.</text>
</comment>
<dbReference type="PANTHER" id="PTHR38686:SF1">
    <property type="entry name" value="APOLIPOPROTEIN N-ACYLTRANSFERASE"/>
    <property type="match status" value="1"/>
</dbReference>
<dbReference type="HAMAP" id="MF_01148">
    <property type="entry name" value="Lnt"/>
    <property type="match status" value="1"/>
</dbReference>
<dbReference type="GO" id="GO:0016410">
    <property type="term" value="F:N-acyltransferase activity"/>
    <property type="evidence" value="ECO:0007669"/>
    <property type="project" value="UniProtKB-UniRule"/>
</dbReference>
<organism evidence="10 11">
    <name type="scientific">Pseudolysinimonas yzui</name>
    <dbReference type="NCBI Taxonomy" id="2708254"/>
    <lineage>
        <taxon>Bacteria</taxon>
        <taxon>Bacillati</taxon>
        <taxon>Actinomycetota</taxon>
        <taxon>Actinomycetes</taxon>
        <taxon>Micrococcales</taxon>
        <taxon>Microbacteriaceae</taxon>
        <taxon>Pseudolysinimonas</taxon>
    </lineage>
</organism>
<name>A0A8J3GPA7_9MICO</name>
<evidence type="ECO:0000256" key="2">
    <source>
        <dbReference type="ARBA" id="ARBA00022475"/>
    </source>
</evidence>
<reference evidence="10" key="1">
    <citation type="journal article" date="2014" name="Int. J. Syst. Evol. Microbiol.">
        <title>Complete genome sequence of Corynebacterium casei LMG S-19264T (=DSM 44701T), isolated from a smear-ripened cheese.</title>
        <authorList>
            <consortium name="US DOE Joint Genome Institute (JGI-PGF)"/>
            <person name="Walter F."/>
            <person name="Albersmeier A."/>
            <person name="Kalinowski J."/>
            <person name="Ruckert C."/>
        </authorList>
    </citation>
    <scope>NUCLEOTIDE SEQUENCE</scope>
    <source>
        <strain evidence="10">CGMCC 1.16548</strain>
    </source>
</reference>
<evidence type="ECO:0000256" key="5">
    <source>
        <dbReference type="ARBA" id="ARBA00022989"/>
    </source>
</evidence>
<dbReference type="EMBL" id="BNAI01000001">
    <property type="protein sequence ID" value="GHF09769.1"/>
    <property type="molecule type" value="Genomic_DNA"/>
</dbReference>
<feature type="transmembrane region" description="Helical" evidence="8">
    <location>
        <begin position="81"/>
        <end position="106"/>
    </location>
</feature>
<comment type="catalytic activity">
    <reaction evidence="8">
        <text>N-terminal S-1,2-diacyl-sn-glyceryl-L-cysteinyl-[lipoprotein] + a glycerophospholipid = N-acyl-S-1,2-diacyl-sn-glyceryl-L-cysteinyl-[lipoprotein] + a 2-acyl-sn-glycero-3-phospholipid + H(+)</text>
        <dbReference type="Rhea" id="RHEA:48228"/>
        <dbReference type="Rhea" id="RHEA-COMP:14681"/>
        <dbReference type="Rhea" id="RHEA-COMP:14684"/>
        <dbReference type="ChEBI" id="CHEBI:15378"/>
        <dbReference type="ChEBI" id="CHEBI:136912"/>
        <dbReference type="ChEBI" id="CHEBI:140656"/>
        <dbReference type="ChEBI" id="CHEBI:140657"/>
        <dbReference type="ChEBI" id="CHEBI:140660"/>
        <dbReference type="EC" id="2.3.1.269"/>
    </reaction>
</comment>
<dbReference type="SUPFAM" id="SSF56317">
    <property type="entry name" value="Carbon-nitrogen hydrolase"/>
    <property type="match status" value="1"/>
</dbReference>
<evidence type="ECO:0000256" key="1">
    <source>
        <dbReference type="ARBA" id="ARBA00004651"/>
    </source>
</evidence>
<dbReference type="RefSeq" id="WP_191282087.1">
    <property type="nucleotide sequence ID" value="NZ_BNAI01000001.1"/>
</dbReference>
<evidence type="ECO:0000313" key="11">
    <source>
        <dbReference type="Proteomes" id="UP000617531"/>
    </source>
</evidence>
<dbReference type="UniPathway" id="UPA00666"/>
<evidence type="ECO:0000259" key="9">
    <source>
        <dbReference type="PROSITE" id="PS50263"/>
    </source>
</evidence>
<dbReference type="EC" id="2.3.1.269" evidence="8"/>
<dbReference type="NCBIfam" id="TIGR00546">
    <property type="entry name" value="lnt"/>
    <property type="match status" value="1"/>
</dbReference>
<dbReference type="Pfam" id="PF00795">
    <property type="entry name" value="CN_hydrolase"/>
    <property type="match status" value="1"/>
</dbReference>
<keyword evidence="4 8" id="KW-0812">Transmembrane</keyword>
<dbReference type="Proteomes" id="UP000617531">
    <property type="component" value="Unassembled WGS sequence"/>
</dbReference>
<keyword evidence="11" id="KW-1185">Reference proteome</keyword>
<dbReference type="Pfam" id="PF20154">
    <property type="entry name" value="LNT_N"/>
    <property type="match status" value="1"/>
</dbReference>
<dbReference type="PROSITE" id="PS50263">
    <property type="entry name" value="CN_HYDROLASE"/>
    <property type="match status" value="1"/>
</dbReference>
<dbReference type="GO" id="GO:0005886">
    <property type="term" value="C:plasma membrane"/>
    <property type="evidence" value="ECO:0007669"/>
    <property type="project" value="UniProtKB-SubCell"/>
</dbReference>
<dbReference type="InterPro" id="IPR003010">
    <property type="entry name" value="C-N_Hydrolase"/>
</dbReference>
<feature type="transmembrane region" description="Helical" evidence="8">
    <location>
        <begin position="118"/>
        <end position="140"/>
    </location>
</feature>
<keyword evidence="2 8" id="KW-1003">Cell membrane</keyword>
<keyword evidence="5 8" id="KW-1133">Transmembrane helix</keyword>
<keyword evidence="3 8" id="KW-0808">Transferase</keyword>
<gene>
    <name evidence="8 10" type="primary">lnt</name>
    <name evidence="10" type="ORF">GCM10011600_08520</name>
</gene>
<comment type="pathway">
    <text evidence="8">Protein modification; lipoprotein biosynthesis (N-acyl transfer).</text>
</comment>
<protein>
    <recommendedName>
        <fullName evidence="8">Apolipoprotein N-acyltransferase</fullName>
        <shortName evidence="8">ALP N-acyltransferase</shortName>
        <ecNumber evidence="8">2.3.1.269</ecNumber>
    </recommendedName>
</protein>
<dbReference type="InterPro" id="IPR036526">
    <property type="entry name" value="C-N_Hydrolase_sf"/>
</dbReference>
<evidence type="ECO:0000256" key="3">
    <source>
        <dbReference type="ARBA" id="ARBA00022679"/>
    </source>
</evidence>
<dbReference type="GO" id="GO:0042158">
    <property type="term" value="P:lipoprotein biosynthetic process"/>
    <property type="evidence" value="ECO:0007669"/>
    <property type="project" value="UniProtKB-UniRule"/>
</dbReference>
<evidence type="ECO:0000313" key="10">
    <source>
        <dbReference type="EMBL" id="GHF09769.1"/>
    </source>
</evidence>
<keyword evidence="6 8" id="KW-0472">Membrane</keyword>
<evidence type="ECO:0000256" key="6">
    <source>
        <dbReference type="ARBA" id="ARBA00023136"/>
    </source>
</evidence>
<comment type="subcellular location">
    <subcellularLocation>
        <location evidence="1 8">Cell membrane</location>
        <topology evidence="1 8">Multi-pass membrane protein</topology>
    </subcellularLocation>
</comment>
<evidence type="ECO:0000256" key="8">
    <source>
        <dbReference type="HAMAP-Rule" id="MF_01148"/>
    </source>
</evidence>
<feature type="transmembrane region" description="Helical" evidence="8">
    <location>
        <begin position="52"/>
        <end position="69"/>
    </location>
</feature>
<comment type="similarity">
    <text evidence="8">Belongs to the CN hydrolase family. Apolipoprotein N-acyltransferase subfamily.</text>
</comment>
<evidence type="ECO:0000256" key="4">
    <source>
        <dbReference type="ARBA" id="ARBA00022692"/>
    </source>
</evidence>
<comment type="function">
    <text evidence="8">Catalyzes the phospholipid dependent N-acylation of the N-terminal cysteine of apolipoprotein, the last step in lipoprotein maturation.</text>
</comment>
<feature type="transmembrane region" description="Helical" evidence="8">
    <location>
        <begin position="28"/>
        <end position="45"/>
    </location>
</feature>
<proteinExistence type="inferred from homology"/>
<sequence>MTRPLPLPVALVVASAAGLLLDTAFPDKGWWFTAFPAIALALIAMQGRRVGGAILVGLVFGAFFYWPHIEWASEFLGVVPWSALAAVMTLWNGAAAALIALAYRWVPRVWNGAAGRLLLLPAIVAGIWTAREAIASVWPYGGFSWGRVAFSQSDSPLSPLFAWLGVSGVSFAMVFLVALAVAAVQEAIRHPQRSAALGALVAVFAMLLVAVPPWTSLPGTAPMSAPTLRVGAVQGATKAGYFDPPEAFGDNLIAQVAATEPLYDEDVDVVVWPEGASDADPLRYAWAADLWDEVSERAGAPLIGGTITTRQLDKVDADGEPMPEYFNTVMLWDAGEGSRESRVLDYYDKKHPVPFGEYVPDRAFWRQFAPDLIDLIQREYTPGTTDSVFDLGEGVIVGHAICFDIVDDQLLTEIVEQGGQIVFAETNNADFGRTDESVQQLAIARIRAIETARTVVNISTVGTSAIVLPDGTIEQQLPWYEPGVMVADVPLLTTVTPAVLVGRQLEWLASIVGLAGLLIAGLTARSGSSLRERRG</sequence>
<dbReference type="InterPro" id="IPR004563">
    <property type="entry name" value="Apolipo_AcylTrfase"/>
</dbReference>